<proteinExistence type="predicted"/>
<evidence type="ECO:0000313" key="2">
    <source>
        <dbReference type="Proteomes" id="UP000261680"/>
    </source>
</evidence>
<feature type="compositionally biased region" description="Basic and acidic residues" evidence="1">
    <location>
        <begin position="112"/>
        <end position="121"/>
    </location>
</feature>
<name>A0A8M1G570_URSMA</name>
<protein>
    <submittedName>
        <fullName evidence="3">Actin cytoskeleton-regulatory complex protein pan1-like</fullName>
    </submittedName>
</protein>
<organism evidence="2 3">
    <name type="scientific">Ursus maritimus</name>
    <name type="common">Polar bear</name>
    <name type="synonym">Thalarctos maritimus</name>
    <dbReference type="NCBI Taxonomy" id="29073"/>
    <lineage>
        <taxon>Eukaryota</taxon>
        <taxon>Metazoa</taxon>
        <taxon>Chordata</taxon>
        <taxon>Craniata</taxon>
        <taxon>Vertebrata</taxon>
        <taxon>Euteleostomi</taxon>
        <taxon>Mammalia</taxon>
        <taxon>Eutheria</taxon>
        <taxon>Laurasiatheria</taxon>
        <taxon>Carnivora</taxon>
        <taxon>Caniformia</taxon>
        <taxon>Ursidae</taxon>
        <taxon>Ursus</taxon>
    </lineage>
</organism>
<dbReference type="RefSeq" id="XP_040489727.1">
    <property type="nucleotide sequence ID" value="XM_040633793.1"/>
</dbReference>
<dbReference type="KEGG" id="umr:103677248"/>
<dbReference type="AlphaFoldDB" id="A0A8M1G570"/>
<gene>
    <name evidence="3" type="primary">LOC103677248</name>
</gene>
<feature type="region of interest" description="Disordered" evidence="1">
    <location>
        <begin position="16"/>
        <end position="121"/>
    </location>
</feature>
<feature type="compositionally biased region" description="Polar residues" evidence="1">
    <location>
        <begin position="36"/>
        <end position="49"/>
    </location>
</feature>
<keyword evidence="2" id="KW-1185">Reference proteome</keyword>
<sequence length="121" mass="13285">MKCEVRVLKNFQVFPLSLHDPCPPTRHQAPRRPLPSISSERSYRASTPTLRVEREASTDTDVLGEAPPRARKSLSFPGEAPLHPAPSPSFLTRGEAAPPPPSPAQLASPETAVRKHIPEPW</sequence>
<evidence type="ECO:0000256" key="1">
    <source>
        <dbReference type="SAM" id="MobiDB-lite"/>
    </source>
</evidence>
<dbReference type="GeneID" id="103677248"/>
<accession>A0A8M1G570</accession>
<evidence type="ECO:0000313" key="3">
    <source>
        <dbReference type="RefSeq" id="XP_040489727.1"/>
    </source>
</evidence>
<reference evidence="3" key="1">
    <citation type="submission" date="2025-08" db="UniProtKB">
        <authorList>
            <consortium name="RefSeq"/>
        </authorList>
    </citation>
    <scope>IDENTIFICATION</scope>
    <source>
        <tissue evidence="3">Whole blood</tissue>
    </source>
</reference>
<dbReference type="Proteomes" id="UP000261680">
    <property type="component" value="Unplaced"/>
</dbReference>